<organism evidence="5 6">
    <name type="scientific">Bacteroides stercorirosoris</name>
    <dbReference type="NCBI Taxonomy" id="871324"/>
    <lineage>
        <taxon>Bacteria</taxon>
        <taxon>Pseudomonadati</taxon>
        <taxon>Bacteroidota</taxon>
        <taxon>Bacteroidia</taxon>
        <taxon>Bacteroidales</taxon>
        <taxon>Bacteroidaceae</taxon>
        <taxon>Bacteroides</taxon>
    </lineage>
</organism>
<dbReference type="Gene3D" id="1.10.443.10">
    <property type="entry name" value="Intergrase catalytic core"/>
    <property type="match status" value="1"/>
</dbReference>
<dbReference type="GO" id="GO:0006310">
    <property type="term" value="P:DNA recombination"/>
    <property type="evidence" value="ECO:0007669"/>
    <property type="project" value="UniProtKB-KW"/>
</dbReference>
<dbReference type="GO" id="GO:0003677">
    <property type="term" value="F:DNA binding"/>
    <property type="evidence" value="ECO:0007669"/>
    <property type="project" value="UniProtKB-KW"/>
</dbReference>
<dbReference type="SUPFAM" id="SSF56349">
    <property type="entry name" value="DNA breaking-rejoining enzymes"/>
    <property type="match status" value="1"/>
</dbReference>
<dbReference type="InterPro" id="IPR050090">
    <property type="entry name" value="Tyrosine_recombinase_XerCD"/>
</dbReference>
<keyword evidence="2" id="KW-0238">DNA-binding</keyword>
<dbReference type="eggNOG" id="COG4974">
    <property type="taxonomic scope" value="Bacteria"/>
</dbReference>
<dbReference type="Proteomes" id="UP000184192">
    <property type="component" value="Unassembled WGS sequence"/>
</dbReference>
<accession>A0A1M6C9V7</accession>
<dbReference type="InterPro" id="IPR013762">
    <property type="entry name" value="Integrase-like_cat_sf"/>
</dbReference>
<dbReference type="EMBL" id="FQZN01000004">
    <property type="protein sequence ID" value="SHI57663.1"/>
    <property type="molecule type" value="Genomic_DNA"/>
</dbReference>
<dbReference type="PROSITE" id="PS51898">
    <property type="entry name" value="TYR_RECOMBINASE"/>
    <property type="match status" value="1"/>
</dbReference>
<dbReference type="PANTHER" id="PTHR30349:SF64">
    <property type="entry name" value="PROPHAGE INTEGRASE INTD-RELATED"/>
    <property type="match status" value="1"/>
</dbReference>
<evidence type="ECO:0000259" key="4">
    <source>
        <dbReference type="PROSITE" id="PS51898"/>
    </source>
</evidence>
<dbReference type="GeneID" id="92711092"/>
<dbReference type="AlphaFoldDB" id="A0A1M6C9V7"/>
<proteinExistence type="inferred from homology"/>
<dbReference type="RefSeq" id="WP_025831586.1">
    <property type="nucleotide sequence ID" value="NZ_FQZN01000004.1"/>
</dbReference>
<reference evidence="6" key="1">
    <citation type="submission" date="2016-11" db="EMBL/GenBank/DDBJ databases">
        <authorList>
            <person name="Varghese N."/>
            <person name="Submissions S."/>
        </authorList>
    </citation>
    <scope>NUCLEOTIDE SEQUENCE [LARGE SCALE GENOMIC DNA]</scope>
    <source>
        <strain evidence="6">DSM 26884</strain>
    </source>
</reference>
<feature type="domain" description="Tyr recombinase" evidence="4">
    <location>
        <begin position="206"/>
        <end position="375"/>
    </location>
</feature>
<name>A0A1M6C9V7_9BACE</name>
<gene>
    <name evidence="5" type="ORF">SAMN05444350_10435</name>
</gene>
<dbReference type="Pfam" id="PF13102">
    <property type="entry name" value="Phage_int_SAM_5"/>
    <property type="match status" value="1"/>
</dbReference>
<dbReference type="GO" id="GO:0015074">
    <property type="term" value="P:DNA integration"/>
    <property type="evidence" value="ECO:0007669"/>
    <property type="project" value="InterPro"/>
</dbReference>
<evidence type="ECO:0000256" key="2">
    <source>
        <dbReference type="ARBA" id="ARBA00023125"/>
    </source>
</evidence>
<dbReference type="PANTHER" id="PTHR30349">
    <property type="entry name" value="PHAGE INTEGRASE-RELATED"/>
    <property type="match status" value="1"/>
</dbReference>
<dbReference type="Gene3D" id="1.10.150.130">
    <property type="match status" value="1"/>
</dbReference>
<evidence type="ECO:0000256" key="1">
    <source>
        <dbReference type="ARBA" id="ARBA00008857"/>
    </source>
</evidence>
<dbReference type="InterPro" id="IPR035386">
    <property type="entry name" value="Arm-DNA-bind_5"/>
</dbReference>
<dbReference type="Pfam" id="PF00589">
    <property type="entry name" value="Phage_integrase"/>
    <property type="match status" value="1"/>
</dbReference>
<evidence type="ECO:0000256" key="3">
    <source>
        <dbReference type="ARBA" id="ARBA00023172"/>
    </source>
</evidence>
<dbReference type="Pfam" id="PF17293">
    <property type="entry name" value="Arm-DNA-bind_5"/>
    <property type="match status" value="1"/>
</dbReference>
<dbReference type="InterPro" id="IPR011010">
    <property type="entry name" value="DNA_brk_join_enz"/>
</dbReference>
<dbReference type="InterPro" id="IPR010998">
    <property type="entry name" value="Integrase_recombinase_N"/>
</dbReference>
<protein>
    <submittedName>
        <fullName evidence="5">Phage integrase family protein</fullName>
    </submittedName>
</protein>
<evidence type="ECO:0000313" key="6">
    <source>
        <dbReference type="Proteomes" id="UP000184192"/>
    </source>
</evidence>
<comment type="similarity">
    <text evidence="1">Belongs to the 'phage' integrase family.</text>
</comment>
<sequence length="383" mass="43579">MAKKKKALKAKEPIKLRAKSLSNGNKSLYLDIYKDGKRTYEFLKLYIIPEVDETAKARNANTLQAANAIKAQKIIELTNDEAGVTKNTSRSKMLLIDWMRHYSDHKLKTGQSAAFHIQIDKAIKHLIKYKGDTVTMKEVDKSYCLGFIDYLNNAKRKDGKLMAKVTTAGYFRCLNCALNLAVKEEIIPYNPITKINPDDRIKIPESTREYLTVDEIKLLIASKCINEPTKQAYLFSCFCGLRLGDIQALTWGDVILDGSQYRVKIVMKKTQKTLYLPLSDEALKWMPNRDDAKDTDKIFHLPYATYINVVLKTWAQNSGITKTITFHTARHTFATMMLTLGADLYTTSKLLGHTQVKTTTIYAKIVDKKKDEAVNLVNNVFNK</sequence>
<evidence type="ECO:0000313" key="5">
    <source>
        <dbReference type="EMBL" id="SHI57663.1"/>
    </source>
</evidence>
<dbReference type="InterPro" id="IPR002104">
    <property type="entry name" value="Integrase_catalytic"/>
</dbReference>
<keyword evidence="3" id="KW-0233">DNA recombination</keyword>
<dbReference type="InterPro" id="IPR025269">
    <property type="entry name" value="SAM-like_dom"/>
</dbReference>
<dbReference type="CDD" id="cd01185">
    <property type="entry name" value="INTN1_C_like"/>
    <property type="match status" value="1"/>
</dbReference>
<keyword evidence="6" id="KW-1185">Reference proteome</keyword>